<comment type="function">
    <text evidence="10">Phosphorylase is an important allosteric enzyme in carbohydrate metabolism. Enzymes from different sources differ in their regulatory mechanisms and in their natural substrates. However, all known phosphorylases share catalytic and structural properties.</text>
</comment>
<keyword evidence="4" id="KW-0597">Phosphoprotein</keyword>
<comment type="similarity">
    <text evidence="3 12">Belongs to the glycogen phosphorylase family.</text>
</comment>
<sequence length="787" mass="91192">MLFEKEVWKEKLEQRILVKFGTSLEEASSFEIYQALGDTIMESIAKDWYDTKKKYEKKKQAFYLSSEFLMGRAMGNNLINLGIQQEVIDFLKEIGIDYNQIEDEEEDAALGNGGLGRLAACFMDSLATLNLPGQGYSIRYKNGIFNQYLRDGFQVEKPETWLRYGDVWSVVRPEDEVIVNFGNTSVRALPYDMPIIGYGTKNINTLRLWEAHAIQDLDLGVFNQQDYLHATQAKTLAEDISRVLYPNDSTDEGKKLRLRQQYFFVSASLQDIMKKFKKVHGREFEKIPEYIAIQLNDTHPVIAIPELMRLLVDIEGVKWEDAWEIVKRTFSYTNHTILAEALEKWWIGLYQEVVPRIFQITEGIHNQFRAELTQLYPNDVEKQNRMSIIQGNMIHMAWLAIYGSHKVNGVAELHTEILKERELKDWYDLYPNKFLNKTNGITQRRWLLKSNPQLSAYITELIGDAWITDLSELKKLEQYLEDEVVLNKLLAIKQEKKEELVKYLRETQGVDINPKSIFDVQVKRMHEYKRQLLNILQVYDLYYYLKENPNVEFTPTTYIYGAKAAPGYKVAKGIIRLINDIAQIINGDNEVNDKLKVVFVENYRVTVAEKLFPAADISEQISTAGKEASGTGNMKFMLNGALTIGTLDGANVEIAKEAGEENEYIFGMRVEDIDALQKRGYDPRTPYNSVAGLKRVIDALIDGHLNDLGSGIYREIHSLLMERGDQYYVLEDFEDYRRKQRNINRDYRDQKAWARKMLKNIANAGKFSSDRTIMEYAKEIWGINEVR</sequence>
<evidence type="ECO:0000256" key="1">
    <source>
        <dbReference type="ARBA" id="ARBA00001275"/>
    </source>
</evidence>
<dbReference type="AlphaFoldDB" id="A0A133NDH6"/>
<keyword evidence="9 12" id="KW-0119">Carbohydrate metabolism</keyword>
<evidence type="ECO:0000256" key="3">
    <source>
        <dbReference type="ARBA" id="ARBA00006047"/>
    </source>
</evidence>
<comment type="catalytic activity">
    <reaction evidence="1 12">
        <text>[(1-&gt;4)-alpha-D-glucosyl](n) + phosphate = [(1-&gt;4)-alpha-D-glucosyl](n-1) + alpha-D-glucose 1-phosphate</text>
        <dbReference type="Rhea" id="RHEA:41732"/>
        <dbReference type="Rhea" id="RHEA-COMP:9584"/>
        <dbReference type="Rhea" id="RHEA-COMP:9586"/>
        <dbReference type="ChEBI" id="CHEBI:15444"/>
        <dbReference type="ChEBI" id="CHEBI:43474"/>
        <dbReference type="ChEBI" id="CHEBI:58601"/>
        <dbReference type="EC" id="2.4.1.1"/>
    </reaction>
</comment>
<feature type="modified residue" description="N6-(pyridoxal phosphate)lysine" evidence="11">
    <location>
        <position position="635"/>
    </location>
</feature>
<dbReference type="FunFam" id="3.40.50.2000:FF:000005">
    <property type="entry name" value="Alpha-1,4 glucan phosphorylase"/>
    <property type="match status" value="1"/>
</dbReference>
<dbReference type="GO" id="GO:0008184">
    <property type="term" value="F:glycogen phosphorylase activity"/>
    <property type="evidence" value="ECO:0007669"/>
    <property type="project" value="InterPro"/>
</dbReference>
<evidence type="ECO:0000256" key="2">
    <source>
        <dbReference type="ARBA" id="ARBA00001933"/>
    </source>
</evidence>
<proteinExistence type="inferred from homology"/>
<keyword evidence="14" id="KW-1185">Reference proteome</keyword>
<accession>A0A133NDH6</accession>
<evidence type="ECO:0000256" key="6">
    <source>
        <dbReference type="ARBA" id="ARBA00022676"/>
    </source>
</evidence>
<comment type="cofactor">
    <cofactor evidence="2 12">
        <name>pyridoxal 5'-phosphate</name>
        <dbReference type="ChEBI" id="CHEBI:597326"/>
    </cofactor>
</comment>
<reference evidence="14" key="1">
    <citation type="submission" date="2016-01" db="EMBL/GenBank/DDBJ databases">
        <authorList>
            <person name="Mitreva M."/>
            <person name="Pepin K.H."/>
            <person name="Mihindukulasuriya K.A."/>
            <person name="Fulton R."/>
            <person name="Fronick C."/>
            <person name="O'Laughlin M."/>
            <person name="Miner T."/>
            <person name="Herter B."/>
            <person name="Rosa B.A."/>
            <person name="Cordes M."/>
            <person name="Tomlinson C."/>
            <person name="Wollam A."/>
            <person name="Palsikar V.B."/>
            <person name="Mardis E.R."/>
            <person name="Wilson R.K."/>
        </authorList>
    </citation>
    <scope>NUCLEOTIDE SEQUENCE [LARGE SCALE GENOMIC DNA]</scope>
    <source>
        <strain evidence="14">CMW8396</strain>
    </source>
</reference>
<dbReference type="PATRIC" id="fig|134605.3.peg.1038"/>
<dbReference type="EC" id="2.4.1.1" evidence="12"/>
<evidence type="ECO:0000256" key="9">
    <source>
        <dbReference type="ARBA" id="ARBA00023277"/>
    </source>
</evidence>
<dbReference type="GO" id="GO:0005980">
    <property type="term" value="P:glycogen catabolic process"/>
    <property type="evidence" value="ECO:0007669"/>
    <property type="project" value="TreeGrafter"/>
</dbReference>
<dbReference type="FunFam" id="3.40.50.2000:FF:000153">
    <property type="entry name" value="Alpha-1,4 glucan phosphorylase"/>
    <property type="match status" value="1"/>
</dbReference>
<comment type="function">
    <text evidence="12">Allosteric enzyme that catalyzes the rate-limiting step in glycogen catabolism, the phosphorolytic cleavage of glycogen to produce glucose-1-phosphate, and plays a central role in maintaining cellular and organismal glucose homeostasis.</text>
</comment>
<dbReference type="InterPro" id="IPR035090">
    <property type="entry name" value="Pyridoxal_P_attach_site"/>
</dbReference>
<dbReference type="Pfam" id="PF00343">
    <property type="entry name" value="Phosphorylase"/>
    <property type="match status" value="1"/>
</dbReference>
<dbReference type="CDD" id="cd04300">
    <property type="entry name" value="GT35_Glycogen_Phosphorylase"/>
    <property type="match status" value="1"/>
</dbReference>
<keyword evidence="8 11" id="KW-0663">Pyridoxal phosphate</keyword>
<evidence type="ECO:0000256" key="5">
    <source>
        <dbReference type="ARBA" id="ARBA00022600"/>
    </source>
</evidence>
<evidence type="ECO:0000256" key="10">
    <source>
        <dbReference type="ARBA" id="ARBA00025174"/>
    </source>
</evidence>
<dbReference type="RefSeq" id="WP_060793670.1">
    <property type="nucleotide sequence ID" value="NZ_KQ956540.1"/>
</dbReference>
<dbReference type="InterPro" id="IPR000811">
    <property type="entry name" value="Glyco_trans_35"/>
</dbReference>
<comment type="caution">
    <text evidence="13">The sequence shown here is derived from an EMBL/GenBank/DDBJ whole genome shotgun (WGS) entry which is preliminary data.</text>
</comment>
<dbReference type="GO" id="GO:0030170">
    <property type="term" value="F:pyridoxal phosphate binding"/>
    <property type="evidence" value="ECO:0007669"/>
    <property type="project" value="InterPro"/>
</dbReference>
<evidence type="ECO:0000256" key="4">
    <source>
        <dbReference type="ARBA" id="ARBA00022553"/>
    </source>
</evidence>
<gene>
    <name evidence="13" type="ORF">HMPREF3206_01045</name>
</gene>
<dbReference type="InterPro" id="IPR011833">
    <property type="entry name" value="Glycg_phsphrylas"/>
</dbReference>
<organism evidence="13 14">
    <name type="scientific">Fusobacterium equinum</name>
    <dbReference type="NCBI Taxonomy" id="134605"/>
    <lineage>
        <taxon>Bacteria</taxon>
        <taxon>Fusobacteriati</taxon>
        <taxon>Fusobacteriota</taxon>
        <taxon>Fusobacteriia</taxon>
        <taxon>Fusobacteriales</taxon>
        <taxon>Fusobacteriaceae</taxon>
        <taxon>Fusobacterium</taxon>
    </lineage>
</organism>
<evidence type="ECO:0000256" key="7">
    <source>
        <dbReference type="ARBA" id="ARBA00022679"/>
    </source>
</evidence>
<dbReference type="Proteomes" id="UP000070617">
    <property type="component" value="Unassembled WGS sequence"/>
</dbReference>
<dbReference type="PANTHER" id="PTHR11468">
    <property type="entry name" value="GLYCOGEN PHOSPHORYLASE"/>
    <property type="match status" value="1"/>
</dbReference>
<dbReference type="NCBIfam" id="TIGR02093">
    <property type="entry name" value="P_ylase"/>
    <property type="match status" value="1"/>
</dbReference>
<dbReference type="PANTHER" id="PTHR11468:SF3">
    <property type="entry name" value="GLYCOGEN PHOSPHORYLASE, LIVER FORM"/>
    <property type="match status" value="1"/>
</dbReference>
<dbReference type="SUPFAM" id="SSF53756">
    <property type="entry name" value="UDP-Glycosyltransferase/glycogen phosphorylase"/>
    <property type="match status" value="1"/>
</dbReference>
<dbReference type="EMBL" id="LRPX01000047">
    <property type="protein sequence ID" value="KXA14360.1"/>
    <property type="molecule type" value="Genomic_DNA"/>
</dbReference>
<evidence type="ECO:0000313" key="13">
    <source>
        <dbReference type="EMBL" id="KXA14360.1"/>
    </source>
</evidence>
<dbReference type="Gene3D" id="3.40.50.2000">
    <property type="entry name" value="Glycogen Phosphorylase B"/>
    <property type="match status" value="2"/>
</dbReference>
<keyword evidence="6 12" id="KW-0328">Glycosyltransferase</keyword>
<protein>
    <recommendedName>
        <fullName evidence="12">Alpha-1,4 glucan phosphorylase</fullName>
        <ecNumber evidence="12">2.4.1.1</ecNumber>
    </recommendedName>
</protein>
<dbReference type="PROSITE" id="PS00102">
    <property type="entry name" value="PHOSPHORYLASE"/>
    <property type="match status" value="1"/>
</dbReference>
<dbReference type="PIRSF" id="PIRSF000460">
    <property type="entry name" value="Pprylas_GlgP"/>
    <property type="match status" value="1"/>
</dbReference>
<name>A0A133NDH6_9FUSO</name>
<keyword evidence="7 12" id="KW-0808">Transferase</keyword>
<keyword evidence="5" id="KW-0321">Glycogen metabolism</keyword>
<evidence type="ECO:0000256" key="8">
    <source>
        <dbReference type="ARBA" id="ARBA00022898"/>
    </source>
</evidence>
<evidence type="ECO:0000313" key="14">
    <source>
        <dbReference type="Proteomes" id="UP000070617"/>
    </source>
</evidence>
<evidence type="ECO:0000256" key="12">
    <source>
        <dbReference type="RuleBase" id="RU000587"/>
    </source>
</evidence>
<dbReference type="STRING" id="134605.HMPREF3206_01045"/>
<evidence type="ECO:0000256" key="11">
    <source>
        <dbReference type="PIRSR" id="PIRSR000460-1"/>
    </source>
</evidence>
<dbReference type="GO" id="GO:0005737">
    <property type="term" value="C:cytoplasm"/>
    <property type="evidence" value="ECO:0007669"/>
    <property type="project" value="TreeGrafter"/>
</dbReference>